<evidence type="ECO:0000313" key="21">
    <source>
        <dbReference type="Proteomes" id="UP000494163"/>
    </source>
</evidence>
<dbReference type="Proteomes" id="UP000494163">
    <property type="component" value="Chromosome 4"/>
</dbReference>
<dbReference type="PANTHER" id="PTHR12159">
    <property type="entry name" value="G/T AND G/U MISMATCH-SPECIFIC DNA GLYCOSYLASE"/>
    <property type="match status" value="1"/>
</dbReference>
<feature type="region of interest" description="Disordered" evidence="18">
    <location>
        <begin position="645"/>
        <end position="669"/>
    </location>
</feature>
<dbReference type="SUPFAM" id="SSF52141">
    <property type="entry name" value="Uracil-DNA glycosylase-like"/>
    <property type="match status" value="1"/>
</dbReference>
<feature type="compositionally biased region" description="Basic residues" evidence="18">
    <location>
        <begin position="405"/>
        <end position="415"/>
    </location>
</feature>
<dbReference type="SMART" id="SM00987">
    <property type="entry name" value="UreE_C"/>
    <property type="match status" value="1"/>
</dbReference>
<feature type="compositionally biased region" description="Gly residues" evidence="18">
    <location>
        <begin position="557"/>
        <end position="567"/>
    </location>
</feature>
<dbReference type="Gene3D" id="3.40.470.10">
    <property type="entry name" value="Uracil-DNA glycosylase-like domain"/>
    <property type="match status" value="1"/>
</dbReference>
<feature type="compositionally biased region" description="Polar residues" evidence="18">
    <location>
        <begin position="420"/>
        <end position="442"/>
    </location>
</feature>
<keyword evidence="6" id="KW-0156">Chromatin regulator</keyword>
<evidence type="ECO:0000256" key="16">
    <source>
        <dbReference type="ARBA" id="ARBA00071248"/>
    </source>
</evidence>
<evidence type="ECO:0000256" key="14">
    <source>
        <dbReference type="ARBA" id="ARBA00064519"/>
    </source>
</evidence>
<evidence type="ECO:0000256" key="17">
    <source>
        <dbReference type="ARBA" id="ARBA00083221"/>
    </source>
</evidence>
<dbReference type="EC" id="3.2.2.29" evidence="15"/>
<feature type="region of interest" description="Disordered" evidence="18">
    <location>
        <begin position="319"/>
        <end position="341"/>
    </location>
</feature>
<evidence type="ECO:0000256" key="11">
    <source>
        <dbReference type="ARBA" id="ARBA00023242"/>
    </source>
</evidence>
<feature type="region of interest" description="Disordered" evidence="18">
    <location>
        <begin position="928"/>
        <end position="958"/>
    </location>
</feature>
<evidence type="ECO:0000256" key="8">
    <source>
        <dbReference type="ARBA" id="ARBA00023159"/>
    </source>
</evidence>
<evidence type="ECO:0000256" key="15">
    <source>
        <dbReference type="ARBA" id="ARBA00066769"/>
    </source>
</evidence>
<feature type="region of interest" description="Disordered" evidence="18">
    <location>
        <begin position="882"/>
        <end position="906"/>
    </location>
</feature>
<keyword evidence="9" id="KW-0804">Transcription</keyword>
<keyword evidence="7" id="KW-0805">Transcription regulation</keyword>
<dbReference type="GO" id="GO:0141016">
    <property type="term" value="F:G/T mismatch-specific thymine-DNA glycosylase activity"/>
    <property type="evidence" value="ECO:0007669"/>
    <property type="project" value="UniProtKB-EC"/>
</dbReference>
<feature type="region of interest" description="Disordered" evidence="18">
    <location>
        <begin position="392"/>
        <end position="450"/>
    </location>
</feature>
<feature type="compositionally biased region" description="Polar residues" evidence="18">
    <location>
        <begin position="605"/>
        <end position="618"/>
    </location>
</feature>
<evidence type="ECO:0000256" key="18">
    <source>
        <dbReference type="SAM" id="MobiDB-lite"/>
    </source>
</evidence>
<dbReference type="InterPro" id="IPR005122">
    <property type="entry name" value="Uracil-DNA_glycosylase-like"/>
</dbReference>
<comment type="similarity">
    <text evidence="13">Belongs to the uracil-DNA glycosylase (UDG) superfamily. TDG/mug family.</text>
</comment>
<feature type="compositionally biased region" description="Low complexity" evidence="18">
    <location>
        <begin position="712"/>
        <end position="723"/>
    </location>
</feature>
<organism evidence="20 21">
    <name type="scientific">Drosophila busckii</name>
    <name type="common">Fruit fly</name>
    <dbReference type="NCBI Taxonomy" id="30019"/>
    <lineage>
        <taxon>Eukaryota</taxon>
        <taxon>Metazoa</taxon>
        <taxon>Ecdysozoa</taxon>
        <taxon>Arthropoda</taxon>
        <taxon>Hexapoda</taxon>
        <taxon>Insecta</taxon>
        <taxon>Pterygota</taxon>
        <taxon>Neoptera</taxon>
        <taxon>Endopterygota</taxon>
        <taxon>Diptera</taxon>
        <taxon>Brachycera</taxon>
        <taxon>Muscomorpha</taxon>
        <taxon>Ephydroidea</taxon>
        <taxon>Drosophilidae</taxon>
        <taxon>Drosophila</taxon>
    </lineage>
</organism>
<feature type="compositionally biased region" description="Polar residues" evidence="18">
    <location>
        <begin position="645"/>
        <end position="664"/>
    </location>
</feature>
<feature type="region of interest" description="Disordered" evidence="18">
    <location>
        <begin position="684"/>
        <end position="731"/>
    </location>
</feature>
<evidence type="ECO:0000256" key="12">
    <source>
        <dbReference type="ARBA" id="ARBA00052915"/>
    </source>
</evidence>
<evidence type="ECO:0000256" key="9">
    <source>
        <dbReference type="ARBA" id="ARBA00023163"/>
    </source>
</evidence>
<sequence length="1008" mass="110932">MKPKERKKHDRFNGMSEAEVIKRTIPDHLCDNLDIVIVGINPGLFAAYKGHHYAGPGNHFWKCLYLSGLTEEQMSADDDHTLLKHGIGFTNMVARATKGSADLTRKEIKEGSRILLEKLQRYRPKVAVFNGKLIFEVFSGKKEFHFGRQPDRVEGTDTYVWVMPSSSARCAQLPRAADKVPFYTALKKFRDFLNGLIPHMDETECIFTEQRIRQCCEQQDPLKALNKANSSNMDLPADQKSSLIAGDNTSACNDLGNTECSGQLDYSTNIHNALNRDEFGYVGLEEPLRSSHITGNQAAPVATAISGSNADQHNYIPLYREQQQQPQPEKKKRGRPKKVKSQDFIDAANRTKISISSQQIPQHDFNNILNLSMIGAATGNVQDNNNDDGRLTGCSIVSAGETPTKKKRGRPKKLKPTPENVLSSKQSTNINTNTTPRHQFNPSSSSQSTIGASASIASMHTITMEHTATGSPQNSHHAPPSLYNTPPPSHILYTASASPMASPALNCTYSHSHTPHTPPVTIVDQLVLSDLSKNQSHTIDTSATDSLLPAHQNPSAAGGGVRVGVGNGVAAPHLGETPPPSSPNMCAAVEFEPANHRRLEEQEQQDLAMSQHGSNVVSSPARDSEPHSHSQEHYQHWMISNQHLQSTQRVSTVSHYEQQPQSSEVPLHYQSDTQEHWRYEDQRHGSPYILPSPHPHGHHHHLQQQQHHHHQQQQQHNQHQHNLSPQVGQLTSDMSRKSLSGLESLVDQIPAMREHETSVVSSATAAAAAAAVESRLLGLHQLQQQQQQHHRRCNHESQPQVHPESTLAHTNAVINTNFTVSNLAASSASISNENSTGHNSISSVPQLNTSSDNNTEYARHSPNGYSHHANHLISAAIVAAANSSPHTSPGGQHNIPHSHATPHAHPHAHPQIYMAHMPPVNSMYGPAYGSQHTPSPDYGHSHYGMQAGSTPLHVPSPNYPYGHYSHTAPTQGNINYTGYHHHAHGHTPHHLTVFERLKPSDMSGYSGF</sequence>
<name>A0A0M3QYQ7_DROBS</name>
<evidence type="ECO:0000256" key="2">
    <source>
        <dbReference type="ARBA" id="ARBA00022499"/>
    </source>
</evidence>
<proteinExistence type="inferred from homology"/>
<dbReference type="CDD" id="cd10028">
    <property type="entry name" value="UDG-F2_TDG_MUG"/>
    <property type="match status" value="1"/>
</dbReference>
<dbReference type="InterPro" id="IPR017956">
    <property type="entry name" value="AT_hook_DNA-bd_motif"/>
</dbReference>
<keyword evidence="5" id="KW-0832">Ubl conjugation</keyword>
<feature type="compositionally biased region" description="Basic residues" evidence="18">
    <location>
        <begin position="330"/>
        <end position="339"/>
    </location>
</feature>
<keyword evidence="3" id="KW-0227">DNA damage</keyword>
<accession>A0A0M3QYQ7</accession>
<dbReference type="EMBL" id="CP012527">
    <property type="protein sequence ID" value="ALC48103.1"/>
    <property type="molecule type" value="Genomic_DNA"/>
</dbReference>
<comment type="subcellular location">
    <subcellularLocation>
        <location evidence="1">Nucleus</location>
    </subcellularLocation>
</comment>
<dbReference type="GO" id="GO:0032183">
    <property type="term" value="F:SUMO binding"/>
    <property type="evidence" value="ECO:0007669"/>
    <property type="project" value="UniProtKB-ARBA"/>
</dbReference>
<dbReference type="OrthoDB" id="565731at2759"/>
<evidence type="ECO:0000256" key="6">
    <source>
        <dbReference type="ARBA" id="ARBA00022853"/>
    </source>
</evidence>
<dbReference type="GO" id="GO:0040029">
    <property type="term" value="P:epigenetic regulation of gene expression"/>
    <property type="evidence" value="ECO:0007669"/>
    <property type="project" value="UniProtKB-ARBA"/>
</dbReference>
<comment type="catalytic activity">
    <reaction evidence="12">
        <text>Hydrolyzes mismatched double-stranded DNA and polynucleotides, releasing free thymine.</text>
        <dbReference type="EC" id="3.2.2.29"/>
    </reaction>
</comment>
<reference evidence="20 21" key="1">
    <citation type="submission" date="2015-08" db="EMBL/GenBank/DDBJ databases">
        <title>Ancestral chromatin configuration constrains chromatin evolution on differentiating sex chromosomes in Drosophila.</title>
        <authorList>
            <person name="Zhou Q."/>
            <person name="Bachtrog D."/>
        </authorList>
    </citation>
    <scope>NUCLEOTIDE SEQUENCE [LARGE SCALE GENOMIC DNA]</scope>
    <source>
        <tissue evidence="20">Whole larvae</tissue>
    </source>
</reference>
<dbReference type="GO" id="GO:0003677">
    <property type="term" value="F:DNA binding"/>
    <property type="evidence" value="ECO:0007669"/>
    <property type="project" value="InterPro"/>
</dbReference>
<dbReference type="SMART" id="SM00384">
    <property type="entry name" value="AT_hook"/>
    <property type="match status" value="2"/>
</dbReference>
<dbReference type="AlphaFoldDB" id="A0A0M3QYQ7"/>
<evidence type="ECO:0000256" key="5">
    <source>
        <dbReference type="ARBA" id="ARBA00022843"/>
    </source>
</evidence>
<dbReference type="GO" id="GO:0006285">
    <property type="term" value="P:base-excision repair, AP site formation"/>
    <property type="evidence" value="ECO:0007669"/>
    <property type="project" value="InterPro"/>
</dbReference>
<evidence type="ECO:0000256" key="1">
    <source>
        <dbReference type="ARBA" id="ARBA00004123"/>
    </source>
</evidence>
<dbReference type="STRING" id="30019.A0A0M3QYQ7"/>
<feature type="region of interest" description="Disordered" evidence="18">
    <location>
        <begin position="830"/>
        <end position="867"/>
    </location>
</feature>
<keyword evidence="8" id="KW-0010">Activator</keyword>
<dbReference type="Pfam" id="PF03167">
    <property type="entry name" value="UDG"/>
    <property type="match status" value="1"/>
</dbReference>
<keyword evidence="2" id="KW-1017">Isopeptide bond</keyword>
<evidence type="ECO:0000313" key="20">
    <source>
        <dbReference type="EMBL" id="ALC48103.1"/>
    </source>
</evidence>
<dbReference type="GO" id="GO:0005654">
    <property type="term" value="C:nucleoplasm"/>
    <property type="evidence" value="ECO:0007669"/>
    <property type="project" value="UniProtKB-ARBA"/>
</dbReference>
<feature type="compositionally biased region" description="Polar residues" evidence="18">
    <location>
        <begin position="836"/>
        <end position="856"/>
    </location>
</feature>
<evidence type="ECO:0000256" key="4">
    <source>
        <dbReference type="ARBA" id="ARBA00022801"/>
    </source>
</evidence>
<dbReference type="InterPro" id="IPR036895">
    <property type="entry name" value="Uracil-DNA_glycosylase-like_sf"/>
</dbReference>
<keyword evidence="10" id="KW-0234">DNA repair</keyword>
<dbReference type="PANTHER" id="PTHR12159:SF9">
    <property type="entry name" value="G_T MISMATCH-SPECIFIC THYMINE DNA GLYCOSYLASE"/>
    <property type="match status" value="1"/>
</dbReference>
<keyword evidence="21" id="KW-1185">Reference proteome</keyword>
<dbReference type="SMART" id="SM00986">
    <property type="entry name" value="UDG"/>
    <property type="match status" value="1"/>
</dbReference>
<feature type="region of interest" description="Disordered" evidence="18">
    <location>
        <begin position="540"/>
        <end position="583"/>
    </location>
</feature>
<feature type="domain" description="Uracil-DNA glycosylase-like" evidence="19">
    <location>
        <begin position="26"/>
        <end position="187"/>
    </location>
</feature>
<dbReference type="OMA" id="MYMDQTH"/>
<dbReference type="FunFam" id="3.40.470.10:FF:000002">
    <property type="entry name" value="G/T mismatch-specific thymine DNA glycosylase"/>
    <property type="match status" value="1"/>
</dbReference>
<feature type="compositionally biased region" description="Basic and acidic residues" evidence="18">
    <location>
        <begin position="622"/>
        <end position="633"/>
    </location>
</feature>
<comment type="subunit">
    <text evidence="14">Homodimer. Interacts with AICDA and GADD45A.</text>
</comment>
<evidence type="ECO:0000256" key="13">
    <source>
        <dbReference type="ARBA" id="ARBA00061261"/>
    </source>
</evidence>
<feature type="region of interest" description="Disordered" evidence="18">
    <location>
        <begin position="600"/>
        <end position="633"/>
    </location>
</feature>
<keyword evidence="11" id="KW-0539">Nucleus</keyword>
<evidence type="ECO:0000256" key="7">
    <source>
        <dbReference type="ARBA" id="ARBA00023015"/>
    </source>
</evidence>
<evidence type="ECO:0000259" key="19">
    <source>
        <dbReference type="SMART" id="SM00986"/>
    </source>
</evidence>
<gene>
    <name evidence="20" type="ORF">Dbus_chr4g41</name>
</gene>
<dbReference type="GO" id="GO:0004844">
    <property type="term" value="F:uracil DNA N-glycosylase activity"/>
    <property type="evidence" value="ECO:0007669"/>
    <property type="project" value="TreeGrafter"/>
</dbReference>
<dbReference type="InterPro" id="IPR015637">
    <property type="entry name" value="MUG/TDG"/>
</dbReference>
<evidence type="ECO:0000256" key="10">
    <source>
        <dbReference type="ARBA" id="ARBA00023204"/>
    </source>
</evidence>
<feature type="compositionally biased region" description="Basic residues" evidence="18">
    <location>
        <begin position="695"/>
        <end position="711"/>
    </location>
</feature>
<protein>
    <recommendedName>
        <fullName evidence="16">G/T mismatch-specific thymine DNA glycosylase</fullName>
        <ecNumber evidence="15">3.2.2.29</ecNumber>
    </recommendedName>
    <alternativeName>
        <fullName evidence="17">Thymine-DNA glycosylase</fullName>
    </alternativeName>
</protein>
<evidence type="ECO:0000256" key="3">
    <source>
        <dbReference type="ARBA" id="ARBA00022763"/>
    </source>
</evidence>
<keyword evidence="4" id="KW-0378">Hydrolase</keyword>